<keyword evidence="2 5" id="KW-0732">Signal</keyword>
<dbReference type="SUPFAM" id="SSF52058">
    <property type="entry name" value="L domain-like"/>
    <property type="match status" value="1"/>
</dbReference>
<dbReference type="InterPro" id="IPR032675">
    <property type="entry name" value="LRR_dom_sf"/>
</dbReference>
<gene>
    <name evidence="7" type="primary">LOC105422638</name>
</gene>
<feature type="signal peptide" evidence="5">
    <location>
        <begin position="1"/>
        <end position="22"/>
    </location>
</feature>
<evidence type="ECO:0000313" key="6">
    <source>
        <dbReference type="Proteomes" id="UP000504615"/>
    </source>
</evidence>
<feature type="chain" id="PRO_5026930925" evidence="5">
    <location>
        <begin position="23"/>
        <end position="691"/>
    </location>
</feature>
<keyword evidence="3" id="KW-0677">Repeat</keyword>
<evidence type="ECO:0000256" key="5">
    <source>
        <dbReference type="SAM" id="SignalP"/>
    </source>
</evidence>
<dbReference type="PANTHER" id="PTHR24373">
    <property type="entry name" value="SLIT RELATED LEUCINE-RICH REPEAT NEURONAL PROTEIN"/>
    <property type="match status" value="1"/>
</dbReference>
<dbReference type="AlphaFoldDB" id="A0A6I9VUH5"/>
<evidence type="ECO:0000256" key="3">
    <source>
        <dbReference type="ARBA" id="ARBA00022737"/>
    </source>
</evidence>
<feature type="compositionally biased region" description="Basic and acidic residues" evidence="4">
    <location>
        <begin position="252"/>
        <end position="267"/>
    </location>
</feature>
<name>A0A6I9VUH5_9HYME</name>
<dbReference type="InterPro" id="IPR050328">
    <property type="entry name" value="Dev_Immune_Receptor"/>
</dbReference>
<dbReference type="GeneID" id="105422638"/>
<dbReference type="GO" id="GO:0031012">
    <property type="term" value="C:extracellular matrix"/>
    <property type="evidence" value="ECO:0007669"/>
    <property type="project" value="TreeGrafter"/>
</dbReference>
<dbReference type="InterPro" id="IPR001611">
    <property type="entry name" value="Leu-rich_rpt"/>
</dbReference>
<dbReference type="Gene3D" id="3.80.10.10">
    <property type="entry name" value="Ribonuclease Inhibitor"/>
    <property type="match status" value="1"/>
</dbReference>
<feature type="region of interest" description="Disordered" evidence="4">
    <location>
        <begin position="453"/>
        <end position="608"/>
    </location>
</feature>
<feature type="compositionally biased region" description="Polar residues" evidence="4">
    <location>
        <begin position="655"/>
        <end position="666"/>
    </location>
</feature>
<organism evidence="6 7">
    <name type="scientific">Pogonomyrmex barbatus</name>
    <name type="common">red harvester ant</name>
    <dbReference type="NCBI Taxonomy" id="144034"/>
    <lineage>
        <taxon>Eukaryota</taxon>
        <taxon>Metazoa</taxon>
        <taxon>Ecdysozoa</taxon>
        <taxon>Arthropoda</taxon>
        <taxon>Hexapoda</taxon>
        <taxon>Insecta</taxon>
        <taxon>Pterygota</taxon>
        <taxon>Neoptera</taxon>
        <taxon>Endopterygota</taxon>
        <taxon>Hymenoptera</taxon>
        <taxon>Apocrita</taxon>
        <taxon>Aculeata</taxon>
        <taxon>Formicoidea</taxon>
        <taxon>Formicidae</taxon>
        <taxon>Myrmicinae</taxon>
        <taxon>Pogonomyrmex</taxon>
    </lineage>
</organism>
<sequence>MDSAAILTLFALLIAFAGDAAASCRKIENVNMLEYFCEGGHPVDLTTVPETTEKLRIVRMPLRRITADTFSKFGRNLWVLSCSYCEISDIDADAFRHLVDLQQLSLNNNRLTEVKGSWFEGLDSLTYLDLNYNNIRDIEDSVYRNLPSLVDLRISGNHLRCLNLDEMTHLTELKRIFLGENSEFICPYAVSQFLENQGVVFEQDPEWRRLASDMIDVHVPPVPEEKSKTRPIYDENLHPPGRPSSGESEEFYGSRERPFHSDYSAEHRSRHRRPPTTTPRPTTPKQTERLPVPRVEPVYPVTDTRPSYAPSEPSSHQVMPHPTEAPQVPPLEDIRMSEPRPHVRPEQILTYPPTMYETPPPWYTTPETSLDVKDRSRLSKVRLEEMLPYSPTMYETTPYWRPMPERPRAPPVTSTPSWEDIRMAGTDRPSQTERTYPPHISTYETTIYDAYPTSERPQVKSRGRVSSEDEVRGESGRPQSITITFPLYTTDGPERIMSHGSIQMTHSSDDSGMIALGGWSTDDPYRTQNLERHEQSRPAEENDRRTYTPDPQKTPYYGHDPRELIVEESSMRKDNDDDDDDLSVATDRSQAQVPTTSPGPAMHRIRPSPSVLMHSSGTDEFYRTHYDSSVTVHTPLQRYQANETIPGVRPVEMTQKPSTECPKNSGLKTQPVVGLAALIVVAVLGHVVMGF</sequence>
<dbReference type="OrthoDB" id="676979at2759"/>
<reference evidence="7" key="1">
    <citation type="submission" date="2025-08" db="UniProtKB">
        <authorList>
            <consortium name="RefSeq"/>
        </authorList>
    </citation>
    <scope>IDENTIFICATION</scope>
</reference>
<feature type="compositionally biased region" description="Basic and acidic residues" evidence="4">
    <location>
        <begin position="465"/>
        <end position="475"/>
    </location>
</feature>
<feature type="region of interest" description="Disordered" evidence="4">
    <location>
        <begin position="641"/>
        <end position="666"/>
    </location>
</feature>
<dbReference type="PANTHER" id="PTHR24373:SF370">
    <property type="entry name" value="FISH-LIPS, ISOFORM E"/>
    <property type="match status" value="1"/>
</dbReference>
<dbReference type="RefSeq" id="XP_011630405.1">
    <property type="nucleotide sequence ID" value="XM_011632103.2"/>
</dbReference>
<accession>A0A6I9VUH5</accession>
<feature type="compositionally biased region" description="Basic and acidic residues" evidence="4">
    <location>
        <begin position="559"/>
        <end position="575"/>
    </location>
</feature>
<dbReference type="KEGG" id="pbar:105422638"/>
<dbReference type="GO" id="GO:0005615">
    <property type="term" value="C:extracellular space"/>
    <property type="evidence" value="ECO:0007669"/>
    <property type="project" value="TreeGrafter"/>
</dbReference>
<dbReference type="InterPro" id="IPR003591">
    <property type="entry name" value="Leu-rich_rpt_typical-subtyp"/>
</dbReference>
<feature type="region of interest" description="Disordered" evidence="4">
    <location>
        <begin position="220"/>
        <end position="329"/>
    </location>
</feature>
<dbReference type="Proteomes" id="UP000504615">
    <property type="component" value="Unplaced"/>
</dbReference>
<protein>
    <submittedName>
        <fullName evidence="7">Uncharacterized protein LOC105422638</fullName>
    </submittedName>
</protein>
<dbReference type="PROSITE" id="PS51450">
    <property type="entry name" value="LRR"/>
    <property type="match status" value="1"/>
</dbReference>
<keyword evidence="1" id="KW-0433">Leucine-rich repeat</keyword>
<evidence type="ECO:0000256" key="4">
    <source>
        <dbReference type="SAM" id="MobiDB-lite"/>
    </source>
</evidence>
<evidence type="ECO:0000256" key="1">
    <source>
        <dbReference type="ARBA" id="ARBA00022614"/>
    </source>
</evidence>
<evidence type="ECO:0000313" key="7">
    <source>
        <dbReference type="RefSeq" id="XP_011630405.1"/>
    </source>
</evidence>
<feature type="compositionally biased region" description="Basic and acidic residues" evidence="4">
    <location>
        <begin position="523"/>
        <end position="547"/>
    </location>
</feature>
<proteinExistence type="predicted"/>
<dbReference type="SMART" id="SM00369">
    <property type="entry name" value="LRR_TYP"/>
    <property type="match status" value="3"/>
</dbReference>
<keyword evidence="6" id="KW-1185">Reference proteome</keyword>
<feature type="compositionally biased region" description="Basic and acidic residues" evidence="4">
    <location>
        <begin position="223"/>
        <end position="237"/>
    </location>
</feature>
<evidence type="ECO:0000256" key="2">
    <source>
        <dbReference type="ARBA" id="ARBA00022729"/>
    </source>
</evidence>
<dbReference type="Pfam" id="PF13855">
    <property type="entry name" value="LRR_8"/>
    <property type="match status" value="1"/>
</dbReference>
<feature type="compositionally biased region" description="Polar residues" evidence="4">
    <location>
        <begin position="586"/>
        <end position="598"/>
    </location>
</feature>
<feature type="region of interest" description="Disordered" evidence="4">
    <location>
        <begin position="400"/>
        <end position="437"/>
    </location>
</feature>